<dbReference type="PROSITE" id="PS01011">
    <property type="entry name" value="FOLYLPOLYGLU_SYNT_1"/>
    <property type="match status" value="1"/>
</dbReference>
<dbReference type="GO" id="GO:0004326">
    <property type="term" value="F:tetrahydrofolylpolyglutamate synthase activity"/>
    <property type="evidence" value="ECO:0007669"/>
    <property type="project" value="UniProtKB-EC"/>
</dbReference>
<dbReference type="NCBIfam" id="TIGR01499">
    <property type="entry name" value="folC"/>
    <property type="match status" value="1"/>
</dbReference>
<dbReference type="STRING" id="379893.GCA_001297775_03593"/>
<evidence type="ECO:0000256" key="14">
    <source>
        <dbReference type="ARBA" id="ARBA00047493"/>
    </source>
</evidence>
<evidence type="ECO:0000256" key="16">
    <source>
        <dbReference type="ARBA" id="ARBA00049035"/>
    </source>
</evidence>
<dbReference type="GO" id="GO:0008841">
    <property type="term" value="F:dihydrofolate synthase activity"/>
    <property type="evidence" value="ECO:0007669"/>
    <property type="project" value="UniProtKB-EC"/>
</dbReference>
<feature type="domain" description="Mur ligase central" evidence="20">
    <location>
        <begin position="54"/>
        <end position="226"/>
    </location>
</feature>
<accession>A0A0L0H0K1</accession>
<evidence type="ECO:0000256" key="18">
    <source>
        <dbReference type="PIRNR" id="PIRNR001563"/>
    </source>
</evidence>
<comment type="pathway">
    <text evidence="3">Cofactor biosynthesis; tetrahydrofolate biosynthesis; 7,8-dihydrofolate from 2-amino-4-hydroxy-6-hydroxymethyl-7,8-dihydropteridine diphosphate and 4-aminobenzoate: step 2/2.</text>
</comment>
<comment type="function">
    <text evidence="2 18">Functions in two distinct reactions of the de novo folate biosynthetic pathway. Catalyzes the addition of a glutamate residue to dihydropteroate (7,8-dihydropteroate or H2Pte) to form dihydrofolate (7,8-dihydrofolate monoglutamate or H2Pte-Glu). Also catalyzes successive additions of L-glutamate to tetrahydrofolate or 10-formyltetrahydrofolate or 5,10-methylenetetrahydrofolate, leading to folylpolyglutamate derivatives.</text>
</comment>
<dbReference type="Gene3D" id="3.90.190.20">
    <property type="entry name" value="Mur ligase, C-terminal domain"/>
    <property type="match status" value="1"/>
</dbReference>
<comment type="catalytic activity">
    <reaction evidence="14">
        <text>(6S)-5,6,7,8-tetrahydrofolyl-(gamma-L-Glu)(n) + L-glutamate + ATP = (6S)-5,6,7,8-tetrahydrofolyl-(gamma-L-Glu)(n+1) + ADP + phosphate + H(+)</text>
        <dbReference type="Rhea" id="RHEA:10580"/>
        <dbReference type="Rhea" id="RHEA-COMP:14738"/>
        <dbReference type="Rhea" id="RHEA-COMP:14740"/>
        <dbReference type="ChEBI" id="CHEBI:15378"/>
        <dbReference type="ChEBI" id="CHEBI:29985"/>
        <dbReference type="ChEBI" id="CHEBI:30616"/>
        <dbReference type="ChEBI" id="CHEBI:43474"/>
        <dbReference type="ChEBI" id="CHEBI:141005"/>
        <dbReference type="ChEBI" id="CHEBI:456216"/>
        <dbReference type="EC" id="6.3.2.17"/>
    </reaction>
</comment>
<dbReference type="Pfam" id="PF02875">
    <property type="entry name" value="Mur_ligase_C"/>
    <property type="match status" value="1"/>
</dbReference>
<evidence type="ECO:0000259" key="20">
    <source>
        <dbReference type="Pfam" id="PF08245"/>
    </source>
</evidence>
<dbReference type="AlphaFoldDB" id="A0A0L0H0K1"/>
<dbReference type="PANTHER" id="PTHR11136:SF0">
    <property type="entry name" value="DIHYDROFOLATE SYNTHETASE-RELATED"/>
    <property type="match status" value="1"/>
</dbReference>
<protein>
    <recommendedName>
        <fullName evidence="7 18">Dihydrofolate synthase/folylpolyglutamate synthase</fullName>
    </recommendedName>
</protein>
<dbReference type="FunFam" id="3.40.1190.10:FF:000004">
    <property type="entry name" value="Dihydrofolate synthase/folylpolyglutamate synthase"/>
    <property type="match status" value="1"/>
</dbReference>
<keyword evidence="13" id="KW-0289">Folate biosynthesis</keyword>
<dbReference type="FunFam" id="3.90.190.20:FF:000005">
    <property type="entry name" value="Dihydrofolate synthase/folylpolyglutamate synthase"/>
    <property type="match status" value="1"/>
</dbReference>
<dbReference type="GO" id="GO:0005524">
    <property type="term" value="F:ATP binding"/>
    <property type="evidence" value="ECO:0007669"/>
    <property type="project" value="UniProtKB-KW"/>
</dbReference>
<dbReference type="NCBIfam" id="NF008101">
    <property type="entry name" value="PRK10846.1"/>
    <property type="match status" value="1"/>
</dbReference>
<evidence type="ECO:0000256" key="15">
    <source>
        <dbReference type="ARBA" id="ARBA00047808"/>
    </source>
</evidence>
<dbReference type="InterPro" id="IPR004101">
    <property type="entry name" value="Mur_ligase_C"/>
</dbReference>
<dbReference type="Gene3D" id="3.40.1190.10">
    <property type="entry name" value="Mur-like, catalytic domain"/>
    <property type="match status" value="1"/>
</dbReference>
<dbReference type="UniPathway" id="UPA00077">
    <property type="reaction ID" value="UER00157"/>
</dbReference>
<dbReference type="GO" id="GO:0046872">
    <property type="term" value="F:metal ion binding"/>
    <property type="evidence" value="ECO:0007669"/>
    <property type="project" value="UniProtKB-KW"/>
</dbReference>
<evidence type="ECO:0000256" key="6">
    <source>
        <dbReference type="ARBA" id="ARBA00011245"/>
    </source>
</evidence>
<evidence type="ECO:0000256" key="4">
    <source>
        <dbReference type="ARBA" id="ARBA00005150"/>
    </source>
</evidence>
<keyword evidence="11 18" id="KW-0067">ATP-binding</keyword>
<dbReference type="InterPro" id="IPR036565">
    <property type="entry name" value="Mur-like_cat_sf"/>
</dbReference>
<keyword evidence="10 18" id="KW-0547">Nucleotide-binding</keyword>
<comment type="catalytic activity">
    <reaction evidence="16">
        <text>(6R)-5,10-methylenetetrahydrofolyl-(gamma-L-Glu)(n) + L-glutamate + ATP = (6R)-5,10-methylenetetrahydrofolyl-(gamma-L-Glu)(n+1) + ADP + phosphate + H(+)</text>
        <dbReference type="Rhea" id="RHEA:51912"/>
        <dbReference type="Rhea" id="RHEA-COMP:13257"/>
        <dbReference type="Rhea" id="RHEA-COMP:13258"/>
        <dbReference type="ChEBI" id="CHEBI:15378"/>
        <dbReference type="ChEBI" id="CHEBI:29985"/>
        <dbReference type="ChEBI" id="CHEBI:30616"/>
        <dbReference type="ChEBI" id="CHEBI:43474"/>
        <dbReference type="ChEBI" id="CHEBI:136572"/>
        <dbReference type="ChEBI" id="CHEBI:456216"/>
        <dbReference type="EC" id="6.3.2.17"/>
    </reaction>
</comment>
<dbReference type="InterPro" id="IPR013221">
    <property type="entry name" value="Mur_ligase_cen"/>
</dbReference>
<dbReference type="OrthoDB" id="9809356at2"/>
<dbReference type="RefSeq" id="WP_049856274.1">
    <property type="nucleotide sequence ID" value="NZ_JNGI01000021.1"/>
</dbReference>
<evidence type="ECO:0000256" key="8">
    <source>
        <dbReference type="ARBA" id="ARBA00022598"/>
    </source>
</evidence>
<dbReference type="GO" id="GO:0046654">
    <property type="term" value="P:tetrahydrofolate biosynthetic process"/>
    <property type="evidence" value="ECO:0007669"/>
    <property type="project" value="UniProtKB-UniPathway"/>
</dbReference>
<evidence type="ECO:0000256" key="9">
    <source>
        <dbReference type="ARBA" id="ARBA00022723"/>
    </source>
</evidence>
<dbReference type="InterPro" id="IPR036615">
    <property type="entry name" value="Mur_ligase_C_dom_sf"/>
</dbReference>
<sequence length="422" mass="45311">MEKQRTPQATSPLAAWLSYLENLHSKTIDLGLERVSEVAARMNVQKPAPFVFTVAGTNGKGTTCRTLESVLMAAGYKVGVYSSPHLVRYTERVRVQGEELPEAAHTASFAEIEAARGDISLSYFEFGTLSALWLFKQAQLDVVILEVGLGGRLDATNLVDADVAVVTSIALDHTDWLGPDRESIGREKAGIFRHGKPAIVGEPDMPSTIADVAQEKGAQLLRRGAEWRYEVSDNGWNFSDAQGELRGLPLPQVPQPNAATALAALRASGLNVSEQAIRTGIAQAILPGRFQIVSESPRLILDVAHNPHASAYLAGRLKMLPGAGRLLAVIGMLHDKDIAGTLENLTGMVDNWYCAPLEGPRGATAEQLLEHLPRGAVYASVADAWHAAMAEAKPEDTVLVCGSFHTVAHVMEEMDAGRTGGE</sequence>
<dbReference type="PANTHER" id="PTHR11136">
    <property type="entry name" value="FOLYLPOLYGLUTAMATE SYNTHASE-RELATED"/>
    <property type="match status" value="1"/>
</dbReference>
<comment type="pathway">
    <text evidence="4">Cofactor biosynthesis; tetrahydrofolylpolyglutamate biosynthesis.</text>
</comment>
<evidence type="ECO:0000256" key="17">
    <source>
        <dbReference type="ARBA" id="ARBA00049161"/>
    </source>
</evidence>
<dbReference type="PROSITE" id="PS01012">
    <property type="entry name" value="FOLYLPOLYGLU_SYNT_2"/>
    <property type="match status" value="1"/>
</dbReference>
<keyword evidence="8 18" id="KW-0436">Ligase</keyword>
<evidence type="ECO:0000313" key="22">
    <source>
        <dbReference type="Proteomes" id="UP000037393"/>
    </source>
</evidence>
<evidence type="ECO:0000259" key="19">
    <source>
        <dbReference type="Pfam" id="PF02875"/>
    </source>
</evidence>
<feature type="domain" description="Mur ligase C-terminal" evidence="19">
    <location>
        <begin position="288"/>
        <end position="404"/>
    </location>
</feature>
<evidence type="ECO:0000256" key="3">
    <source>
        <dbReference type="ARBA" id="ARBA00004799"/>
    </source>
</evidence>
<comment type="catalytic activity">
    <reaction evidence="15">
        <text>10-formyltetrahydrofolyl-(gamma-L-Glu)(n) + L-glutamate + ATP = 10-formyltetrahydrofolyl-(gamma-L-Glu)(n+1) + ADP + phosphate + H(+)</text>
        <dbReference type="Rhea" id="RHEA:51904"/>
        <dbReference type="Rhea" id="RHEA-COMP:13088"/>
        <dbReference type="Rhea" id="RHEA-COMP:14300"/>
        <dbReference type="ChEBI" id="CHEBI:15378"/>
        <dbReference type="ChEBI" id="CHEBI:29985"/>
        <dbReference type="ChEBI" id="CHEBI:30616"/>
        <dbReference type="ChEBI" id="CHEBI:43474"/>
        <dbReference type="ChEBI" id="CHEBI:134413"/>
        <dbReference type="ChEBI" id="CHEBI:456216"/>
        <dbReference type="EC" id="6.3.2.17"/>
    </reaction>
</comment>
<comment type="subunit">
    <text evidence="6">Monomer.</text>
</comment>
<proteinExistence type="inferred from homology"/>
<dbReference type="GO" id="GO:0005737">
    <property type="term" value="C:cytoplasm"/>
    <property type="evidence" value="ECO:0007669"/>
    <property type="project" value="TreeGrafter"/>
</dbReference>
<dbReference type="PIRSF" id="PIRSF001563">
    <property type="entry name" value="Folylpolyglu_synth"/>
    <property type="match status" value="1"/>
</dbReference>
<keyword evidence="9" id="KW-0479">Metal-binding</keyword>
<evidence type="ECO:0000256" key="1">
    <source>
        <dbReference type="ARBA" id="ARBA00001946"/>
    </source>
</evidence>
<dbReference type="Proteomes" id="UP000037393">
    <property type="component" value="Unassembled WGS sequence"/>
</dbReference>
<keyword evidence="12" id="KW-0460">Magnesium</keyword>
<comment type="caution">
    <text evidence="21">The sequence shown here is derived from an EMBL/GenBank/DDBJ whole genome shotgun (WGS) entry which is preliminary data.</text>
</comment>
<evidence type="ECO:0000313" key="21">
    <source>
        <dbReference type="EMBL" id="KNC94717.1"/>
    </source>
</evidence>
<comment type="catalytic activity">
    <reaction evidence="17">
        <text>7,8-dihydropteroate + L-glutamate + ATP = 7,8-dihydrofolate + ADP + phosphate + H(+)</text>
        <dbReference type="Rhea" id="RHEA:23584"/>
        <dbReference type="ChEBI" id="CHEBI:15378"/>
        <dbReference type="ChEBI" id="CHEBI:17839"/>
        <dbReference type="ChEBI" id="CHEBI:29985"/>
        <dbReference type="ChEBI" id="CHEBI:30616"/>
        <dbReference type="ChEBI" id="CHEBI:43474"/>
        <dbReference type="ChEBI" id="CHEBI:57451"/>
        <dbReference type="ChEBI" id="CHEBI:456216"/>
        <dbReference type="EC" id="6.3.2.12"/>
    </reaction>
</comment>
<reference evidence="21 22" key="1">
    <citation type="journal article" date="2015" name="Appl. Environ. Microbiol.">
        <title>The Enterobacterium Trabulsiella odontotermitis Presents Novel Adaptations Related to Its Association with Fungus-Growing Termites.</title>
        <authorList>
            <person name="Sapountzis P."/>
            <person name="Gruntjes T."/>
            <person name="Otani S."/>
            <person name="Estevez J."/>
            <person name="da Costa R.R."/>
            <person name="Plunkett G.3rd."/>
            <person name="Perna N.T."/>
            <person name="Poulsen M."/>
        </authorList>
    </citation>
    <scope>NUCLEOTIDE SEQUENCE [LARGE SCALE GENOMIC DNA]</scope>
    <source>
        <strain evidence="21 22">12</strain>
    </source>
</reference>
<evidence type="ECO:0000256" key="5">
    <source>
        <dbReference type="ARBA" id="ARBA00008276"/>
    </source>
</evidence>
<evidence type="ECO:0000256" key="10">
    <source>
        <dbReference type="ARBA" id="ARBA00022741"/>
    </source>
</evidence>
<dbReference type="SUPFAM" id="SSF53623">
    <property type="entry name" value="MurD-like peptide ligases, catalytic domain"/>
    <property type="match status" value="1"/>
</dbReference>
<dbReference type="InterPro" id="IPR018109">
    <property type="entry name" value="Folylpolyglutamate_synth_CS"/>
</dbReference>
<gene>
    <name evidence="21" type="ORF">GM31_13015</name>
</gene>
<evidence type="ECO:0000256" key="11">
    <source>
        <dbReference type="ARBA" id="ARBA00022840"/>
    </source>
</evidence>
<evidence type="ECO:0000256" key="12">
    <source>
        <dbReference type="ARBA" id="ARBA00022842"/>
    </source>
</evidence>
<dbReference type="SUPFAM" id="SSF53244">
    <property type="entry name" value="MurD-like peptide ligases, peptide-binding domain"/>
    <property type="match status" value="1"/>
</dbReference>
<evidence type="ECO:0000256" key="13">
    <source>
        <dbReference type="ARBA" id="ARBA00022909"/>
    </source>
</evidence>
<name>A0A0L0H0K1_9ENTR</name>
<dbReference type="GO" id="GO:0046656">
    <property type="term" value="P:folic acid biosynthetic process"/>
    <property type="evidence" value="ECO:0007669"/>
    <property type="project" value="UniProtKB-KW"/>
</dbReference>
<keyword evidence="22" id="KW-1185">Reference proteome</keyword>
<evidence type="ECO:0000256" key="2">
    <source>
        <dbReference type="ARBA" id="ARBA00002714"/>
    </source>
</evidence>
<comment type="similarity">
    <text evidence="5 18">Belongs to the folylpolyglutamate synthase family.</text>
</comment>
<dbReference type="InterPro" id="IPR001645">
    <property type="entry name" value="Folylpolyglutamate_synth"/>
</dbReference>
<dbReference type="EMBL" id="JNGI01000021">
    <property type="protein sequence ID" value="KNC94717.1"/>
    <property type="molecule type" value="Genomic_DNA"/>
</dbReference>
<organism evidence="21 22">
    <name type="scientific">Trabulsiella odontotermitis</name>
    <dbReference type="NCBI Taxonomy" id="379893"/>
    <lineage>
        <taxon>Bacteria</taxon>
        <taxon>Pseudomonadati</taxon>
        <taxon>Pseudomonadota</taxon>
        <taxon>Gammaproteobacteria</taxon>
        <taxon>Enterobacterales</taxon>
        <taxon>Enterobacteriaceae</taxon>
        <taxon>Trabulsiella</taxon>
    </lineage>
</organism>
<evidence type="ECO:0000256" key="7">
    <source>
        <dbReference type="ARBA" id="ARBA00019357"/>
    </source>
</evidence>
<comment type="cofactor">
    <cofactor evidence="1">
        <name>Mg(2+)</name>
        <dbReference type="ChEBI" id="CHEBI:18420"/>
    </cofactor>
</comment>
<dbReference type="Pfam" id="PF08245">
    <property type="entry name" value="Mur_ligase_M"/>
    <property type="match status" value="1"/>
</dbReference>
<dbReference type="PATRIC" id="fig|379893.4.peg.2642"/>